<organism evidence="3 4">
    <name type="scientific">Streptomyces cinereospinus</name>
    <dbReference type="NCBI Taxonomy" id="285561"/>
    <lineage>
        <taxon>Bacteria</taxon>
        <taxon>Bacillati</taxon>
        <taxon>Actinomycetota</taxon>
        <taxon>Actinomycetes</taxon>
        <taxon>Kitasatosporales</taxon>
        <taxon>Streptomycetaceae</taxon>
        <taxon>Streptomyces</taxon>
    </lineage>
</organism>
<feature type="transmembrane region" description="Helical" evidence="2">
    <location>
        <begin position="202"/>
        <end position="223"/>
    </location>
</feature>
<evidence type="ECO:0000313" key="4">
    <source>
        <dbReference type="Proteomes" id="UP001589709"/>
    </source>
</evidence>
<keyword evidence="2" id="KW-0472">Membrane</keyword>
<feature type="region of interest" description="Disordered" evidence="1">
    <location>
        <begin position="1"/>
        <end position="26"/>
    </location>
</feature>
<feature type="compositionally biased region" description="Low complexity" evidence="1">
    <location>
        <begin position="1"/>
        <end position="22"/>
    </location>
</feature>
<reference evidence="3 4" key="1">
    <citation type="submission" date="2024-09" db="EMBL/GenBank/DDBJ databases">
        <authorList>
            <person name="Sun Q."/>
            <person name="Mori K."/>
        </authorList>
    </citation>
    <scope>NUCLEOTIDE SEQUENCE [LARGE SCALE GENOMIC DNA]</scope>
    <source>
        <strain evidence="3 4">JCM 6917</strain>
    </source>
</reference>
<sequence length="349" mass="34988">MPASSASSAPTAPEPGGTTPSSAAPPGGPRLVIRLTGVIIGLTAAITLMLCAFGLPTANGGPHHAPLGVTGPESAVTAVQEQLPGDEWEVTVHDNPQALTEAIENRDTVGGLVFAEDGVTVYTATAGGQQIGAAISGLGTTLAERQHVPVTVHDLVPFPEDDPRGTGLASAALPMVFGGMLPAVVLLQLFPGHAGRRVRLAGVVAFALAAGAAVTAVLQFGIGTLDGDYWTTSLGLALGMAALAIPFLGLESLLGYAGFGAGSVVMMFLGNPLSGLASGPYWLPDGWSTLGQLLPPGASGSLLRANAFYDGTGAGGPALVLAVWVLAGLALMCVADRRHRRKTGASPTA</sequence>
<feature type="transmembrane region" description="Helical" evidence="2">
    <location>
        <begin position="314"/>
        <end position="335"/>
    </location>
</feature>
<dbReference type="EMBL" id="JBHMCY010000018">
    <property type="protein sequence ID" value="MFB9463480.1"/>
    <property type="molecule type" value="Genomic_DNA"/>
</dbReference>
<feature type="transmembrane region" description="Helical" evidence="2">
    <location>
        <begin position="168"/>
        <end position="190"/>
    </location>
</feature>
<evidence type="ECO:0008006" key="5">
    <source>
        <dbReference type="Google" id="ProtNLM"/>
    </source>
</evidence>
<dbReference type="Proteomes" id="UP001589709">
    <property type="component" value="Unassembled WGS sequence"/>
</dbReference>
<evidence type="ECO:0000256" key="1">
    <source>
        <dbReference type="SAM" id="MobiDB-lite"/>
    </source>
</evidence>
<protein>
    <recommendedName>
        <fullName evidence="5">ABC transporter permease</fullName>
    </recommendedName>
</protein>
<proteinExistence type="predicted"/>
<dbReference type="RefSeq" id="WP_381345663.1">
    <property type="nucleotide sequence ID" value="NZ_JBHMCY010000018.1"/>
</dbReference>
<evidence type="ECO:0000313" key="3">
    <source>
        <dbReference type="EMBL" id="MFB9463480.1"/>
    </source>
</evidence>
<feature type="transmembrane region" description="Helical" evidence="2">
    <location>
        <begin position="253"/>
        <end position="273"/>
    </location>
</feature>
<comment type="caution">
    <text evidence="3">The sequence shown here is derived from an EMBL/GenBank/DDBJ whole genome shotgun (WGS) entry which is preliminary data.</text>
</comment>
<evidence type="ECO:0000256" key="2">
    <source>
        <dbReference type="SAM" id="Phobius"/>
    </source>
</evidence>
<gene>
    <name evidence="3" type="ORF">ACFF45_12380</name>
</gene>
<feature type="transmembrane region" description="Helical" evidence="2">
    <location>
        <begin position="229"/>
        <end position="248"/>
    </location>
</feature>
<name>A0ABV5MZM9_9ACTN</name>
<accession>A0ABV5MZM9</accession>
<feature type="transmembrane region" description="Helical" evidence="2">
    <location>
        <begin position="31"/>
        <end position="55"/>
    </location>
</feature>
<keyword evidence="4" id="KW-1185">Reference proteome</keyword>
<keyword evidence="2" id="KW-0812">Transmembrane</keyword>
<keyword evidence="2" id="KW-1133">Transmembrane helix</keyword>